<evidence type="ECO:0000313" key="10">
    <source>
        <dbReference type="Proteomes" id="UP000515203"/>
    </source>
</evidence>
<comment type="subcellular location">
    <subcellularLocation>
        <location evidence="1">Secreted</location>
    </subcellularLocation>
</comment>
<evidence type="ECO:0000256" key="3">
    <source>
        <dbReference type="ARBA" id="ARBA00022729"/>
    </source>
</evidence>
<dbReference type="FunFam" id="3.10.250.10:FF:000003">
    <property type="entry name" value="Deleted in malignant brain tumors 1"/>
    <property type="match status" value="1"/>
</dbReference>
<dbReference type="GO" id="GO:0005886">
    <property type="term" value="C:plasma membrane"/>
    <property type="evidence" value="ECO:0007669"/>
    <property type="project" value="TreeGrafter"/>
</dbReference>
<keyword evidence="10" id="KW-1185">Reference proteome</keyword>
<protein>
    <submittedName>
        <fullName evidence="11">DMBT1-like protein</fullName>
    </submittedName>
</protein>
<dbReference type="OrthoDB" id="536948at2759"/>
<feature type="domain" description="SRCR" evidence="9">
    <location>
        <begin position="36"/>
        <end position="136"/>
    </location>
</feature>
<feature type="disulfide bond" evidence="7">
    <location>
        <begin position="74"/>
        <end position="135"/>
    </location>
</feature>
<name>A0A6P6DXR3_OCTDE</name>
<feature type="disulfide bond" evidence="7">
    <location>
        <begin position="105"/>
        <end position="115"/>
    </location>
</feature>
<evidence type="ECO:0000256" key="5">
    <source>
        <dbReference type="ARBA" id="ARBA00023157"/>
    </source>
</evidence>
<dbReference type="SMART" id="SM00202">
    <property type="entry name" value="SR"/>
    <property type="match status" value="1"/>
</dbReference>
<feature type="signal peptide" evidence="8">
    <location>
        <begin position="1"/>
        <end position="22"/>
    </location>
</feature>
<dbReference type="GO" id="GO:0031638">
    <property type="term" value="P:zymogen activation"/>
    <property type="evidence" value="ECO:0007669"/>
    <property type="project" value="TreeGrafter"/>
</dbReference>
<dbReference type="PROSITE" id="PS50287">
    <property type="entry name" value="SRCR_2"/>
    <property type="match status" value="1"/>
</dbReference>
<dbReference type="Gene3D" id="3.10.250.10">
    <property type="entry name" value="SRCR-like domain"/>
    <property type="match status" value="1"/>
</dbReference>
<accession>A0A6P6DXR3</accession>
<keyword evidence="6" id="KW-0325">Glycoprotein</keyword>
<dbReference type="InParanoid" id="A0A6P6DXR3"/>
<dbReference type="AlphaFoldDB" id="A0A6P6DXR3"/>
<evidence type="ECO:0000256" key="6">
    <source>
        <dbReference type="ARBA" id="ARBA00023180"/>
    </source>
</evidence>
<dbReference type="GO" id="GO:0004252">
    <property type="term" value="F:serine-type endopeptidase activity"/>
    <property type="evidence" value="ECO:0007669"/>
    <property type="project" value="TreeGrafter"/>
</dbReference>
<dbReference type="PRINTS" id="PR00258">
    <property type="entry name" value="SPERACTRCPTR"/>
</dbReference>
<organism evidence="10 11">
    <name type="scientific">Octodon degus</name>
    <name type="common">Degu</name>
    <name type="synonym">Sciurus degus</name>
    <dbReference type="NCBI Taxonomy" id="10160"/>
    <lineage>
        <taxon>Eukaryota</taxon>
        <taxon>Metazoa</taxon>
        <taxon>Chordata</taxon>
        <taxon>Craniata</taxon>
        <taxon>Vertebrata</taxon>
        <taxon>Euteleostomi</taxon>
        <taxon>Mammalia</taxon>
        <taxon>Eutheria</taxon>
        <taxon>Euarchontoglires</taxon>
        <taxon>Glires</taxon>
        <taxon>Rodentia</taxon>
        <taxon>Hystricomorpha</taxon>
        <taxon>Octodontidae</taxon>
        <taxon>Octodon</taxon>
    </lineage>
</organism>
<feature type="chain" id="PRO_5027650031" evidence="8">
    <location>
        <begin position="23"/>
        <end position="180"/>
    </location>
</feature>
<dbReference type="InterPro" id="IPR001190">
    <property type="entry name" value="SRCR"/>
</dbReference>
<keyword evidence="3 8" id="KW-0732">Signal</keyword>
<keyword evidence="5 7" id="KW-1015">Disulfide bond</keyword>
<sequence>MGRCTLLLWLLFFQAIVLPVAGYEHGALGAFDWPQIQLVNGSSRCSGRVEVFYRGQWGRVCDDHWDMNEADVVCRQLLCGPALEAPSEALFGEGKGEFLLDNVDCTGTESFLGHCPHPGWQVHNCGAGEDAGVICAENTEDSLAMPQVLPVAISTGQPLVAAASSASSAPSASAILDVHH</sequence>
<dbReference type="CTD" id="375940"/>
<dbReference type="Pfam" id="PF00530">
    <property type="entry name" value="SRCR"/>
    <property type="match status" value="1"/>
</dbReference>
<dbReference type="GO" id="GO:0005615">
    <property type="term" value="C:extracellular space"/>
    <property type="evidence" value="ECO:0007669"/>
    <property type="project" value="TreeGrafter"/>
</dbReference>
<dbReference type="SUPFAM" id="SSF56487">
    <property type="entry name" value="SRCR-like"/>
    <property type="match status" value="1"/>
</dbReference>
<dbReference type="GeneID" id="111815021"/>
<evidence type="ECO:0000256" key="8">
    <source>
        <dbReference type="SAM" id="SignalP"/>
    </source>
</evidence>
<evidence type="ECO:0000256" key="4">
    <source>
        <dbReference type="ARBA" id="ARBA00022737"/>
    </source>
</evidence>
<dbReference type="Proteomes" id="UP000515203">
    <property type="component" value="Unplaced"/>
</dbReference>
<dbReference type="PANTHER" id="PTHR48071">
    <property type="entry name" value="SRCR DOMAIN-CONTAINING PROTEIN"/>
    <property type="match status" value="1"/>
</dbReference>
<reference evidence="11" key="1">
    <citation type="submission" date="2025-08" db="UniProtKB">
        <authorList>
            <consortium name="RefSeq"/>
        </authorList>
    </citation>
    <scope>IDENTIFICATION</scope>
</reference>
<feature type="disulfide bond" evidence="7">
    <location>
        <begin position="61"/>
        <end position="125"/>
    </location>
</feature>
<keyword evidence="4" id="KW-0677">Repeat</keyword>
<dbReference type="RefSeq" id="XP_023564820.1">
    <property type="nucleotide sequence ID" value="XM_023709052.1"/>
</dbReference>
<feature type="non-terminal residue" evidence="11">
    <location>
        <position position="180"/>
    </location>
</feature>
<evidence type="ECO:0000256" key="7">
    <source>
        <dbReference type="PROSITE-ProRule" id="PRU00196"/>
    </source>
</evidence>
<evidence type="ECO:0000256" key="2">
    <source>
        <dbReference type="ARBA" id="ARBA00022525"/>
    </source>
</evidence>
<dbReference type="InterPro" id="IPR036772">
    <property type="entry name" value="SRCR-like_dom_sf"/>
</dbReference>
<gene>
    <name evidence="11" type="primary">LOC111815021</name>
</gene>
<evidence type="ECO:0000256" key="1">
    <source>
        <dbReference type="ARBA" id="ARBA00004613"/>
    </source>
</evidence>
<keyword evidence="2" id="KW-0964">Secreted</keyword>
<dbReference type="PANTHER" id="PTHR48071:SF15">
    <property type="entry name" value="SRCR DOMAIN-CONTAINING PROTEIN"/>
    <property type="match status" value="1"/>
</dbReference>
<evidence type="ECO:0000313" key="11">
    <source>
        <dbReference type="RefSeq" id="XP_023564820.1"/>
    </source>
</evidence>
<evidence type="ECO:0000259" key="9">
    <source>
        <dbReference type="PROSITE" id="PS50287"/>
    </source>
</evidence>
<proteinExistence type="predicted"/>